<dbReference type="GO" id="GO:0006355">
    <property type="term" value="P:regulation of DNA-templated transcription"/>
    <property type="evidence" value="ECO:0007669"/>
    <property type="project" value="InterPro"/>
</dbReference>
<dbReference type="Proteomes" id="UP000002706">
    <property type="component" value="Chromosome"/>
</dbReference>
<feature type="DNA-binding region" description="OmpR/PhoB-type" evidence="2">
    <location>
        <begin position="16"/>
        <end position="123"/>
    </location>
</feature>
<dbReference type="Pfam" id="PF00486">
    <property type="entry name" value="Trans_reg_C"/>
    <property type="match status" value="1"/>
</dbReference>
<dbReference type="InParanoid" id="Q3ADM5"/>
<evidence type="ECO:0000259" key="3">
    <source>
        <dbReference type="PROSITE" id="PS51755"/>
    </source>
</evidence>
<proteinExistence type="predicted"/>
<dbReference type="InterPro" id="IPR016032">
    <property type="entry name" value="Sig_transdc_resp-reg_C-effctor"/>
</dbReference>
<dbReference type="CDD" id="cd00383">
    <property type="entry name" value="trans_reg_C"/>
    <property type="match status" value="1"/>
</dbReference>
<keyword evidence="1 2" id="KW-0238">DNA-binding</keyword>
<dbReference type="EMBL" id="CP000141">
    <property type="protein sequence ID" value="ABB14129.1"/>
    <property type="molecule type" value="Genomic_DNA"/>
</dbReference>
<dbReference type="eggNOG" id="COG0745">
    <property type="taxonomic scope" value="Bacteria"/>
</dbReference>
<evidence type="ECO:0000313" key="4">
    <source>
        <dbReference type="EMBL" id="ABB14129.1"/>
    </source>
</evidence>
<sequence>MHSLDDQARKTLSGAKVIIKYKEEKVIVDAFYEQYQHYFADKTKITLKNYLTPTEYRLLVFLWENRGRIVSKEVIMERVLADFAGVSDESLKWHLKNLRKKLRDLGYENIILCHKGYGYSFNKETLFNFEFD</sequence>
<dbReference type="SMART" id="SM00862">
    <property type="entry name" value="Trans_reg_C"/>
    <property type="match status" value="1"/>
</dbReference>
<accession>Q3ADM5</accession>
<name>Q3ADM5_CARHZ</name>
<organism evidence="4 5">
    <name type="scientific">Carboxydothermus hydrogenoformans (strain ATCC BAA-161 / DSM 6008 / Z-2901)</name>
    <dbReference type="NCBI Taxonomy" id="246194"/>
    <lineage>
        <taxon>Bacteria</taxon>
        <taxon>Bacillati</taxon>
        <taxon>Bacillota</taxon>
        <taxon>Clostridia</taxon>
        <taxon>Thermoanaerobacterales</taxon>
        <taxon>Thermoanaerobacteraceae</taxon>
        <taxon>Carboxydothermus</taxon>
    </lineage>
</organism>
<dbReference type="HOGENOM" id="CLU_1913292_0_0_9"/>
<dbReference type="OrthoDB" id="9787103at2"/>
<dbReference type="STRING" id="246194.CHY_0910"/>
<dbReference type="RefSeq" id="WP_011343835.1">
    <property type="nucleotide sequence ID" value="NC_007503.1"/>
</dbReference>
<feature type="domain" description="OmpR/PhoB-type" evidence="3">
    <location>
        <begin position="16"/>
        <end position="123"/>
    </location>
</feature>
<gene>
    <name evidence="4" type="ordered locus">CHY_0910</name>
</gene>
<protein>
    <submittedName>
        <fullName evidence="4">Transcriptional regulator, truncation</fullName>
    </submittedName>
</protein>
<evidence type="ECO:0000313" key="5">
    <source>
        <dbReference type="Proteomes" id="UP000002706"/>
    </source>
</evidence>
<dbReference type="InterPro" id="IPR001867">
    <property type="entry name" value="OmpR/PhoB-type_DNA-bd"/>
</dbReference>
<dbReference type="GO" id="GO:0000160">
    <property type="term" value="P:phosphorelay signal transduction system"/>
    <property type="evidence" value="ECO:0007669"/>
    <property type="project" value="InterPro"/>
</dbReference>
<dbReference type="KEGG" id="chy:CHY_0910"/>
<evidence type="ECO:0000256" key="1">
    <source>
        <dbReference type="ARBA" id="ARBA00023125"/>
    </source>
</evidence>
<evidence type="ECO:0000256" key="2">
    <source>
        <dbReference type="PROSITE-ProRule" id="PRU01091"/>
    </source>
</evidence>
<reference evidence="4 5" key="1">
    <citation type="journal article" date="2005" name="PLoS Genet.">
        <title>Life in hot carbon monoxide: the complete genome sequence of Carboxydothermus hydrogenoformans Z-2901.</title>
        <authorList>
            <person name="Wu M."/>
            <person name="Ren Q."/>
            <person name="Durkin A.S."/>
            <person name="Daugherty S.C."/>
            <person name="Brinkac L.M."/>
            <person name="Dodson R.J."/>
            <person name="Madupu R."/>
            <person name="Sullivan S.A."/>
            <person name="Kolonay J.F."/>
            <person name="Haft D.H."/>
            <person name="Nelson W.C."/>
            <person name="Tallon L.J."/>
            <person name="Jones K.M."/>
            <person name="Ulrich L.E."/>
            <person name="Gonzalez J.M."/>
            <person name="Zhulin I.B."/>
            <person name="Robb F.T."/>
            <person name="Eisen J.A."/>
        </authorList>
    </citation>
    <scope>NUCLEOTIDE SEQUENCE [LARGE SCALE GENOMIC DNA]</scope>
    <source>
        <strain evidence="5">ATCC BAA-161 / DSM 6008 / Z-2901</strain>
    </source>
</reference>
<keyword evidence="5" id="KW-1185">Reference proteome</keyword>
<dbReference type="Gene3D" id="1.10.10.10">
    <property type="entry name" value="Winged helix-like DNA-binding domain superfamily/Winged helix DNA-binding domain"/>
    <property type="match status" value="1"/>
</dbReference>
<dbReference type="SUPFAM" id="SSF46894">
    <property type="entry name" value="C-terminal effector domain of the bipartite response regulators"/>
    <property type="match status" value="1"/>
</dbReference>
<dbReference type="PROSITE" id="PS51755">
    <property type="entry name" value="OMPR_PHOB"/>
    <property type="match status" value="1"/>
</dbReference>
<dbReference type="GO" id="GO:0003677">
    <property type="term" value="F:DNA binding"/>
    <property type="evidence" value="ECO:0007669"/>
    <property type="project" value="UniProtKB-UniRule"/>
</dbReference>
<dbReference type="InterPro" id="IPR036388">
    <property type="entry name" value="WH-like_DNA-bd_sf"/>
</dbReference>
<dbReference type="AlphaFoldDB" id="Q3ADM5"/>